<name>A0A9X2VLY2_9PSEU</name>
<sequence>MPDPIYVPVLKARQAELAALSEIQPATRKAILPVLEIAPSEVDDPQVVSDAVDRISKKLEVWGGNELIVDAGFLSAGIRLPSGQGATMYATAKARSLGIGAIPVARLSDGDSARADVRNLQVEYDCGVAVRLSMEDMDEDPEELDSSITALLGDVSVRRDQADLILDLASVQGDIAVRGGSRIVLDVLRELEKVEQWRRVIVTSGAFPVDLSSVVPWVQSEFQRYDAALWDAIRGRRRLPRIPIYGDYSVAFPLLVSGPPFAPAPQLRYTLGDRWLFLKGRKNDPRGSEQFYEVCEQVAMHSEFAGAALGTADARIASPREHGPGNGSTWRKIGTVHHLDFVVGRITTLGEP</sequence>
<dbReference type="InterPro" id="IPR025683">
    <property type="entry name" value="Protein_beta"/>
</dbReference>
<organism evidence="1 2">
    <name type="scientific">Umezawaea endophytica</name>
    <dbReference type="NCBI Taxonomy" id="1654476"/>
    <lineage>
        <taxon>Bacteria</taxon>
        <taxon>Bacillati</taxon>
        <taxon>Actinomycetota</taxon>
        <taxon>Actinomycetes</taxon>
        <taxon>Pseudonocardiales</taxon>
        <taxon>Pseudonocardiaceae</taxon>
        <taxon>Umezawaea</taxon>
    </lineage>
</organism>
<proteinExistence type="predicted"/>
<evidence type="ECO:0000313" key="2">
    <source>
        <dbReference type="Proteomes" id="UP001141259"/>
    </source>
</evidence>
<dbReference type="Pfam" id="PF14350">
    <property type="entry name" value="Beta_protein"/>
    <property type="match status" value="1"/>
</dbReference>
<protein>
    <submittedName>
        <fullName evidence="1">Beta family protein</fullName>
    </submittedName>
</protein>
<dbReference type="Proteomes" id="UP001141259">
    <property type="component" value="Unassembled WGS sequence"/>
</dbReference>
<reference evidence="1" key="1">
    <citation type="submission" date="2022-08" db="EMBL/GenBank/DDBJ databases">
        <authorList>
            <person name="Tistechok S."/>
            <person name="Samborskyy M."/>
            <person name="Roman I."/>
        </authorList>
    </citation>
    <scope>NUCLEOTIDE SEQUENCE</scope>
    <source>
        <strain evidence="1">DSM 103496</strain>
    </source>
</reference>
<keyword evidence="2" id="KW-1185">Reference proteome</keyword>
<comment type="caution">
    <text evidence="1">The sequence shown here is derived from an EMBL/GenBank/DDBJ whole genome shotgun (WGS) entry which is preliminary data.</text>
</comment>
<dbReference type="AlphaFoldDB" id="A0A9X2VLY2"/>
<gene>
    <name evidence="1" type="ORF">NZH93_19545</name>
</gene>
<dbReference type="EMBL" id="JANYMP010000008">
    <property type="protein sequence ID" value="MCS7479061.1"/>
    <property type="molecule type" value="Genomic_DNA"/>
</dbReference>
<evidence type="ECO:0000313" key="1">
    <source>
        <dbReference type="EMBL" id="MCS7479061.1"/>
    </source>
</evidence>
<accession>A0A9X2VLY2</accession>
<dbReference type="RefSeq" id="WP_259624548.1">
    <property type="nucleotide sequence ID" value="NZ_JANYMP010000008.1"/>
</dbReference>